<gene>
    <name evidence="1" type="ORF">EHW67_12635</name>
</gene>
<name>A0A430K276_9FLAO</name>
<reference evidence="1 2" key="1">
    <citation type="submission" date="2018-11" db="EMBL/GenBank/DDBJ databases">
        <title>Arenibacter aquaticus sp.nov., a marine bacterium isolated from surface seawater in the South China Sea.</title>
        <authorList>
            <person name="Guo J."/>
            <person name="Sun J."/>
        </authorList>
    </citation>
    <scope>NUCLEOTIDE SEQUENCE [LARGE SCALE GENOMIC DNA]</scope>
    <source>
        <strain evidence="1 2">GUO666</strain>
    </source>
</reference>
<accession>A0A430K276</accession>
<dbReference type="PROSITE" id="PS51257">
    <property type="entry name" value="PROKAR_LIPOPROTEIN"/>
    <property type="match status" value="1"/>
</dbReference>
<dbReference type="EMBL" id="RQPJ01000008">
    <property type="protein sequence ID" value="RTE53166.1"/>
    <property type="molecule type" value="Genomic_DNA"/>
</dbReference>
<keyword evidence="2" id="KW-1185">Reference proteome</keyword>
<dbReference type="AlphaFoldDB" id="A0A430K276"/>
<dbReference type="OrthoDB" id="282859at2"/>
<evidence type="ECO:0000313" key="1">
    <source>
        <dbReference type="EMBL" id="RTE53166.1"/>
    </source>
</evidence>
<evidence type="ECO:0008006" key="3">
    <source>
        <dbReference type="Google" id="ProtNLM"/>
    </source>
</evidence>
<proteinExistence type="predicted"/>
<organism evidence="1 2">
    <name type="scientific">Arenibacter aquaticus</name>
    <dbReference type="NCBI Taxonomy" id="2489054"/>
    <lineage>
        <taxon>Bacteria</taxon>
        <taxon>Pseudomonadati</taxon>
        <taxon>Bacteroidota</taxon>
        <taxon>Flavobacteriia</taxon>
        <taxon>Flavobacteriales</taxon>
        <taxon>Flavobacteriaceae</taxon>
        <taxon>Arenibacter</taxon>
    </lineage>
</organism>
<comment type="caution">
    <text evidence="1">The sequence shown here is derived from an EMBL/GenBank/DDBJ whole genome shotgun (WGS) entry which is preliminary data.</text>
</comment>
<dbReference type="Proteomes" id="UP000267585">
    <property type="component" value="Unassembled WGS sequence"/>
</dbReference>
<sequence>MKYIAMVLVFASVLSCKSDTKKIESVKEGHGAKKEVNVSIPGYPEALMKIFENHGGIKNWKNKKTLVFQIGEEQHTIDLQSRMDRIDGPGYSLGFDGEKVWLQDVDKAYKGDPVFYHNLRFYFFAMPFILGDKGIIYGETEDLEYEGVRYPGIAISFKSGTGVSYKDEYFLHYDPKTYEMAWLGYTVSYRSGERSNKVNWIRYDDWKETNGLKLPVALTWYSSEGRAIKAPRKPVVYEKVEISEQASSPSLFKKPQNAVYVEGKVQE</sequence>
<protein>
    <recommendedName>
        <fullName evidence="3">Threonine synthase</fullName>
    </recommendedName>
</protein>
<evidence type="ECO:0000313" key="2">
    <source>
        <dbReference type="Proteomes" id="UP000267585"/>
    </source>
</evidence>